<dbReference type="Pfam" id="PF00173">
    <property type="entry name" value="Cyt-b5"/>
    <property type="match status" value="1"/>
</dbReference>
<evidence type="ECO:0000259" key="3">
    <source>
        <dbReference type="SMART" id="SM01117"/>
    </source>
</evidence>
<feature type="transmembrane region" description="Helical" evidence="2">
    <location>
        <begin position="6"/>
        <end position="26"/>
    </location>
</feature>
<evidence type="ECO:0000313" key="4">
    <source>
        <dbReference type="EMBL" id="JAT90771.1"/>
    </source>
</evidence>
<dbReference type="Gene3D" id="3.10.120.10">
    <property type="entry name" value="Cytochrome b5-like heme/steroid binding domain"/>
    <property type="match status" value="1"/>
</dbReference>
<dbReference type="OrthoDB" id="10257697at2759"/>
<dbReference type="EMBL" id="GDQN01000283">
    <property type="protein sequence ID" value="JAT90771.1"/>
    <property type="molecule type" value="Transcribed_RNA"/>
</dbReference>
<dbReference type="PANTHER" id="PTHR10281">
    <property type="entry name" value="MEMBRANE-ASSOCIATED PROGESTERONE RECEPTOR COMPONENT-RELATED"/>
    <property type="match status" value="1"/>
</dbReference>
<organism evidence="4">
    <name type="scientific">Pectinophora gossypiella</name>
    <name type="common">Cotton pink bollworm</name>
    <name type="synonym">Depressaria gossypiella</name>
    <dbReference type="NCBI Taxonomy" id="13191"/>
    <lineage>
        <taxon>Eukaryota</taxon>
        <taxon>Metazoa</taxon>
        <taxon>Ecdysozoa</taxon>
        <taxon>Arthropoda</taxon>
        <taxon>Hexapoda</taxon>
        <taxon>Insecta</taxon>
        <taxon>Pterygota</taxon>
        <taxon>Neoptera</taxon>
        <taxon>Endopterygota</taxon>
        <taxon>Lepidoptera</taxon>
        <taxon>Glossata</taxon>
        <taxon>Ditrysia</taxon>
        <taxon>Gelechioidea</taxon>
        <taxon>Gelechiidae</taxon>
        <taxon>Apatetrinae</taxon>
        <taxon>Pectinophora</taxon>
    </lineage>
</organism>
<dbReference type="InterPro" id="IPR050577">
    <property type="entry name" value="MAPR/NEUFC/NENF-like"/>
</dbReference>
<dbReference type="InterPro" id="IPR036400">
    <property type="entry name" value="Cyt_B5-like_heme/steroid_sf"/>
</dbReference>
<protein>
    <recommendedName>
        <fullName evidence="3">Cytochrome b5 heme-binding domain-containing protein</fullName>
    </recommendedName>
</protein>
<reference evidence="4" key="1">
    <citation type="submission" date="2015-09" db="EMBL/GenBank/DDBJ databases">
        <title>De novo assembly of Pectinophora gossypiella (Pink Bollworm) gut transcriptome.</title>
        <authorList>
            <person name="Tassone E.E."/>
        </authorList>
    </citation>
    <scope>NUCLEOTIDE SEQUENCE</scope>
</reference>
<dbReference type="SUPFAM" id="SSF55856">
    <property type="entry name" value="Cytochrome b5-like heme/steroid binding domain"/>
    <property type="match status" value="1"/>
</dbReference>
<sequence length="147" mass="16929">MGLISFVSRNIKLILTIIVVVVSIIYKNELQLLYKSWNTVEVSIKTKNKSVFTEQELSVYNGVDKKKLYLSLLGNIYDVTKGKRHYGKDGSYNYFIGKDGTRAFVTGNFRDESKNKDHVIDLSCDDLLSLLHWKDTLKEKYKPVVVE</sequence>
<dbReference type="PANTHER" id="PTHR10281:SF4">
    <property type="entry name" value="NEUFERRICIN"/>
    <property type="match status" value="1"/>
</dbReference>
<dbReference type="SMART" id="SM01117">
    <property type="entry name" value="Cyt-b5"/>
    <property type="match status" value="1"/>
</dbReference>
<feature type="domain" description="Cytochrome b5 heme-binding" evidence="3">
    <location>
        <begin position="52"/>
        <end position="146"/>
    </location>
</feature>
<comment type="similarity">
    <text evidence="1">Belongs to the cytochrome b5 family. MAPR subfamily.</text>
</comment>
<dbReference type="GO" id="GO:0012505">
    <property type="term" value="C:endomembrane system"/>
    <property type="evidence" value="ECO:0007669"/>
    <property type="project" value="TreeGrafter"/>
</dbReference>
<name>A0A1E1WVG0_PECGO</name>
<keyword evidence="2" id="KW-1133">Transmembrane helix</keyword>
<gene>
    <name evidence="4" type="ORF">g.5534</name>
</gene>
<accession>A0A1E1WVG0</accession>
<dbReference type="InterPro" id="IPR001199">
    <property type="entry name" value="Cyt_B5-like_heme/steroid-bd"/>
</dbReference>
<dbReference type="AlphaFoldDB" id="A0A1E1WVG0"/>
<evidence type="ECO:0000256" key="2">
    <source>
        <dbReference type="SAM" id="Phobius"/>
    </source>
</evidence>
<keyword evidence="2" id="KW-0472">Membrane</keyword>
<dbReference type="GO" id="GO:0016020">
    <property type="term" value="C:membrane"/>
    <property type="evidence" value="ECO:0007669"/>
    <property type="project" value="TreeGrafter"/>
</dbReference>
<proteinExistence type="inferred from homology"/>
<evidence type="ECO:0000256" key="1">
    <source>
        <dbReference type="ARBA" id="ARBA00038357"/>
    </source>
</evidence>
<keyword evidence="2" id="KW-0812">Transmembrane</keyword>